<evidence type="ECO:0000313" key="2">
    <source>
        <dbReference type="Proteomes" id="UP000002490"/>
    </source>
</evidence>
<dbReference type="KEGG" id="ypk:y2314"/>
<evidence type="ECO:0000313" key="1">
    <source>
        <dbReference type="EMBL" id="AAM85874.1"/>
    </source>
</evidence>
<accession>Q8CL32</accession>
<sequence>MGSTALAGLYTTVLYKEQILELARNFVIESGLFSPTLQ</sequence>
<gene>
    <name evidence="1" type="ordered locus">y2314</name>
</gene>
<dbReference type="AlphaFoldDB" id="Q8CL32"/>
<reference evidence="1 2" key="1">
    <citation type="journal article" date="2002" name="J. Bacteriol.">
        <title>Genome sequence of Yersinia pestis KIM.</title>
        <authorList>
            <person name="Deng W."/>
            <person name="Burland V."/>
            <person name="Plunkett G.III."/>
            <person name="Boutin A."/>
            <person name="Mayhew G.F."/>
            <person name="Liss P."/>
            <person name="Perna N.T."/>
            <person name="Rose D.J."/>
            <person name="Mau B."/>
            <person name="Zhou S."/>
            <person name="Schwartz D.C."/>
            <person name="Fetherston J.D."/>
            <person name="Lindler L.E."/>
            <person name="Brubaker R.R."/>
            <person name="Plana G.V."/>
            <person name="Straley S.C."/>
            <person name="McDonough K.A."/>
            <person name="Nilles M.L."/>
            <person name="Matson J.S."/>
            <person name="Blattner F.R."/>
            <person name="Perry R.D."/>
        </authorList>
    </citation>
    <scope>NUCLEOTIDE SEQUENCE [LARGE SCALE GENOMIC DNA]</scope>
    <source>
        <strain evidence="2">KIM10+ / Biovar Mediaevalis</strain>
    </source>
</reference>
<proteinExistence type="predicted"/>
<dbReference type="Proteomes" id="UP000002490">
    <property type="component" value="Chromosome"/>
</dbReference>
<dbReference type="EMBL" id="AE009952">
    <property type="protein sequence ID" value="AAM85874.1"/>
    <property type="molecule type" value="Genomic_DNA"/>
</dbReference>
<name>Q8CL32_YERPE</name>
<dbReference type="HOGENOM" id="CLU_3335210_0_0_6"/>
<organism evidence="1 2">
    <name type="scientific">Yersinia pestis</name>
    <dbReference type="NCBI Taxonomy" id="632"/>
    <lineage>
        <taxon>Bacteria</taxon>
        <taxon>Pseudomonadati</taxon>
        <taxon>Pseudomonadota</taxon>
        <taxon>Gammaproteobacteria</taxon>
        <taxon>Enterobacterales</taxon>
        <taxon>Yersiniaceae</taxon>
        <taxon>Yersinia</taxon>
    </lineage>
</organism>
<protein>
    <submittedName>
        <fullName evidence="1">Uncharacterized protein</fullName>
    </submittedName>
</protein>